<gene>
    <name evidence="7" type="ORF">H8R26_05650</name>
</gene>
<sequence length="306" mass="34746">MNFLRLIRYQNLMMLALMQLLFRFVFFKWQSIPLALADWQYLLLVIATFCIAAGGYVINDIYDQQTDAVNKPGKQIVGVTISEQKAYNYYIALTTVGVAIGFYLSNVIMKPSFAAVFIFIAATLYFYATSLKQMVLVGNFVVALLLSISILIIGVFDLYPATGLDNQKQMRLFFSILTDYAIFAFIVNLLREMVKDLEDLDGDSQQGMATLPIVLGAIKTSKLVFVLSIAPLFILLRYINMYLMDLLFVVVYLLIFVTGPLLYFTIKMWSAKNKSDYHLLSSVLKWVLFFGILSVALLNLNLQYNA</sequence>
<evidence type="ECO:0000256" key="5">
    <source>
        <dbReference type="ARBA" id="ARBA00023136"/>
    </source>
</evidence>
<dbReference type="InterPro" id="IPR050475">
    <property type="entry name" value="Prenyltransferase_related"/>
</dbReference>
<reference evidence="7 8" key="1">
    <citation type="submission" date="2020-08" db="EMBL/GenBank/DDBJ databases">
        <title>Description of novel Flavobacterium F-400 isolate.</title>
        <authorList>
            <person name="Saticioglu I."/>
            <person name="Duman M."/>
            <person name="Altun S."/>
        </authorList>
    </citation>
    <scope>NUCLEOTIDE SEQUENCE [LARGE SCALE GENOMIC DNA]</scope>
    <source>
        <strain evidence="7 8">F-400</strain>
    </source>
</reference>
<dbReference type="EMBL" id="JACRUM010000002">
    <property type="protein sequence ID" value="MBC5862901.1"/>
    <property type="molecule type" value="Genomic_DNA"/>
</dbReference>
<dbReference type="Proteomes" id="UP000621670">
    <property type="component" value="Unassembled WGS sequence"/>
</dbReference>
<evidence type="ECO:0000256" key="1">
    <source>
        <dbReference type="ARBA" id="ARBA00004141"/>
    </source>
</evidence>
<evidence type="ECO:0000256" key="2">
    <source>
        <dbReference type="ARBA" id="ARBA00022475"/>
    </source>
</evidence>
<keyword evidence="2" id="KW-1003">Cell membrane</keyword>
<dbReference type="InterPro" id="IPR044878">
    <property type="entry name" value="UbiA_sf"/>
</dbReference>
<keyword evidence="5 6" id="KW-0472">Membrane</keyword>
<feature type="transmembrane region" description="Helical" evidence="6">
    <location>
        <begin position="242"/>
        <end position="263"/>
    </location>
</feature>
<dbReference type="RefSeq" id="WP_166134187.1">
    <property type="nucleotide sequence ID" value="NZ_JAAOBY010000002.1"/>
</dbReference>
<comment type="subcellular location">
    <subcellularLocation>
        <location evidence="1">Membrane</location>
        <topology evidence="1">Multi-pass membrane protein</topology>
    </subcellularLocation>
</comment>
<evidence type="ECO:0000313" key="7">
    <source>
        <dbReference type="EMBL" id="MBC5862901.1"/>
    </source>
</evidence>
<dbReference type="Pfam" id="PF01040">
    <property type="entry name" value="UbiA"/>
    <property type="match status" value="1"/>
</dbReference>
<dbReference type="Gene3D" id="1.10.357.140">
    <property type="entry name" value="UbiA prenyltransferase"/>
    <property type="match status" value="1"/>
</dbReference>
<keyword evidence="4 6" id="KW-1133">Transmembrane helix</keyword>
<dbReference type="NCBIfam" id="NF009512">
    <property type="entry name" value="PRK12872.1-1"/>
    <property type="match status" value="1"/>
</dbReference>
<feature type="transmembrane region" description="Helical" evidence="6">
    <location>
        <begin position="210"/>
        <end position="235"/>
    </location>
</feature>
<keyword evidence="3 6" id="KW-0812">Transmembrane</keyword>
<dbReference type="InterPro" id="IPR000537">
    <property type="entry name" value="UbiA_prenyltransferase"/>
</dbReference>
<evidence type="ECO:0000256" key="4">
    <source>
        <dbReference type="ARBA" id="ARBA00022989"/>
    </source>
</evidence>
<dbReference type="PANTHER" id="PTHR42723">
    <property type="entry name" value="CHLOROPHYLL SYNTHASE"/>
    <property type="match status" value="1"/>
</dbReference>
<feature type="transmembrane region" description="Helical" evidence="6">
    <location>
        <begin position="87"/>
        <end position="104"/>
    </location>
</feature>
<evidence type="ECO:0000256" key="6">
    <source>
        <dbReference type="SAM" id="Phobius"/>
    </source>
</evidence>
<protein>
    <submittedName>
        <fullName evidence="7">Geranylgeranylglycerol-phosphate geranylgeranyltransferase</fullName>
    </submittedName>
</protein>
<evidence type="ECO:0000256" key="3">
    <source>
        <dbReference type="ARBA" id="ARBA00022692"/>
    </source>
</evidence>
<accession>A0ABR7JF71</accession>
<proteinExistence type="predicted"/>
<feature type="transmembrane region" description="Helical" evidence="6">
    <location>
        <begin position="140"/>
        <end position="160"/>
    </location>
</feature>
<feature type="transmembrane region" description="Helical" evidence="6">
    <location>
        <begin position="111"/>
        <end position="128"/>
    </location>
</feature>
<feature type="transmembrane region" description="Helical" evidence="6">
    <location>
        <begin position="41"/>
        <end position="58"/>
    </location>
</feature>
<keyword evidence="8" id="KW-1185">Reference proteome</keyword>
<name>A0ABR7JF71_9FLAO</name>
<dbReference type="PANTHER" id="PTHR42723:SF1">
    <property type="entry name" value="CHLOROPHYLL SYNTHASE, CHLOROPLASTIC"/>
    <property type="match status" value="1"/>
</dbReference>
<feature type="transmembrane region" description="Helical" evidence="6">
    <location>
        <begin position="283"/>
        <end position="302"/>
    </location>
</feature>
<feature type="transmembrane region" description="Helical" evidence="6">
    <location>
        <begin position="12"/>
        <end position="29"/>
    </location>
</feature>
<organism evidence="7 8">
    <name type="scientific">Flavobacterium turcicum</name>
    <dbReference type="NCBI Taxonomy" id="2764718"/>
    <lineage>
        <taxon>Bacteria</taxon>
        <taxon>Pseudomonadati</taxon>
        <taxon>Bacteroidota</taxon>
        <taxon>Flavobacteriia</taxon>
        <taxon>Flavobacteriales</taxon>
        <taxon>Flavobacteriaceae</taxon>
        <taxon>Flavobacterium</taxon>
    </lineage>
</organism>
<evidence type="ECO:0000313" key="8">
    <source>
        <dbReference type="Proteomes" id="UP000621670"/>
    </source>
</evidence>
<comment type="caution">
    <text evidence="7">The sequence shown here is derived from an EMBL/GenBank/DDBJ whole genome shotgun (WGS) entry which is preliminary data.</text>
</comment>
<dbReference type="CDD" id="cd13961">
    <property type="entry name" value="PT_UbiA_DGGGPS"/>
    <property type="match status" value="1"/>
</dbReference>
<feature type="transmembrane region" description="Helical" evidence="6">
    <location>
        <begin position="172"/>
        <end position="190"/>
    </location>
</feature>